<dbReference type="InterPro" id="IPR001647">
    <property type="entry name" value="HTH_TetR"/>
</dbReference>
<dbReference type="Gene3D" id="1.10.357.10">
    <property type="entry name" value="Tetracycline Repressor, domain 2"/>
    <property type="match status" value="1"/>
</dbReference>
<dbReference type="SUPFAM" id="SSF46689">
    <property type="entry name" value="Homeodomain-like"/>
    <property type="match status" value="1"/>
</dbReference>
<evidence type="ECO:0000256" key="3">
    <source>
        <dbReference type="ARBA" id="ARBA00023125"/>
    </source>
</evidence>
<dbReference type="PROSITE" id="PS50977">
    <property type="entry name" value="HTH_TETR_2"/>
    <property type="match status" value="1"/>
</dbReference>
<dbReference type="GO" id="GO:0000976">
    <property type="term" value="F:transcription cis-regulatory region binding"/>
    <property type="evidence" value="ECO:0007669"/>
    <property type="project" value="TreeGrafter"/>
</dbReference>
<dbReference type="GO" id="GO:0003700">
    <property type="term" value="F:DNA-binding transcription factor activity"/>
    <property type="evidence" value="ECO:0007669"/>
    <property type="project" value="TreeGrafter"/>
</dbReference>
<dbReference type="EMBL" id="LXPS01000033">
    <property type="protein sequence ID" value="OAE42056.1"/>
    <property type="molecule type" value="Genomic_DNA"/>
</dbReference>
<dbReference type="PANTHER" id="PTHR30055">
    <property type="entry name" value="HTH-TYPE TRANSCRIPTIONAL REGULATOR RUTR"/>
    <property type="match status" value="1"/>
</dbReference>
<keyword evidence="2" id="KW-0805">Transcription regulation</keyword>
<dbReference type="Proteomes" id="UP000077098">
    <property type="component" value="Unassembled WGS sequence"/>
</dbReference>
<evidence type="ECO:0000256" key="4">
    <source>
        <dbReference type="ARBA" id="ARBA00023163"/>
    </source>
</evidence>
<evidence type="ECO:0000313" key="7">
    <source>
        <dbReference type="EMBL" id="OAE42056.1"/>
    </source>
</evidence>
<evidence type="ECO:0000256" key="5">
    <source>
        <dbReference type="PROSITE-ProRule" id="PRU00335"/>
    </source>
</evidence>
<gene>
    <name evidence="7" type="ORF">A7J57_01970</name>
</gene>
<evidence type="ECO:0000256" key="1">
    <source>
        <dbReference type="ARBA" id="ARBA00022491"/>
    </source>
</evidence>
<dbReference type="InterPro" id="IPR050109">
    <property type="entry name" value="HTH-type_TetR-like_transc_reg"/>
</dbReference>
<comment type="caution">
    <text evidence="7">The sequence shown here is derived from an EMBL/GenBank/DDBJ whole genome shotgun (WGS) entry which is preliminary data.</text>
</comment>
<name>A0A176X6F3_AGRTU</name>
<proteinExistence type="predicted"/>
<keyword evidence="1" id="KW-0678">Repressor</keyword>
<dbReference type="InterPro" id="IPR013572">
    <property type="entry name" value="Tscrpt_reg_MAATS_C"/>
</dbReference>
<dbReference type="InterPro" id="IPR036271">
    <property type="entry name" value="Tet_transcr_reg_TetR-rel_C_sf"/>
</dbReference>
<dbReference type="Pfam" id="PF00440">
    <property type="entry name" value="TetR_N"/>
    <property type="match status" value="1"/>
</dbReference>
<dbReference type="PRINTS" id="PR00455">
    <property type="entry name" value="HTHTETR"/>
</dbReference>
<dbReference type="SUPFAM" id="SSF48498">
    <property type="entry name" value="Tetracyclin repressor-like, C-terminal domain"/>
    <property type="match status" value="1"/>
</dbReference>
<keyword evidence="4" id="KW-0804">Transcription</keyword>
<sequence>MSMRRTKAEAEETRQAILAAAERVFFKKGVANSSLDEVAAAAGVTRGAIYWHFASKTDLFIGLYQSVALPESDLLDFGDPGLKGSALLDRIEEAACKWLKLLAEDEQRQRIMTISLRTNYSDEFAPVLHAQEELDRYHKERLEAAFERAQAEGAFNDNWTADSALGALYWLLKGMCSDWLLFGKRFDLARDGAEAVHRLMKGFQRSAEP</sequence>
<dbReference type="InterPro" id="IPR023772">
    <property type="entry name" value="DNA-bd_HTH_TetR-type_CS"/>
</dbReference>
<dbReference type="Pfam" id="PF08361">
    <property type="entry name" value="TetR_C_2"/>
    <property type="match status" value="1"/>
</dbReference>
<accession>A0A176X6F3</accession>
<evidence type="ECO:0000256" key="2">
    <source>
        <dbReference type="ARBA" id="ARBA00023015"/>
    </source>
</evidence>
<feature type="DNA-binding region" description="H-T-H motif" evidence="5">
    <location>
        <begin position="34"/>
        <end position="53"/>
    </location>
</feature>
<dbReference type="AlphaFoldDB" id="A0A176X6F3"/>
<feature type="domain" description="HTH tetR-type" evidence="6">
    <location>
        <begin position="11"/>
        <end position="71"/>
    </location>
</feature>
<keyword evidence="3 5" id="KW-0238">DNA-binding</keyword>
<dbReference type="InterPro" id="IPR009057">
    <property type="entry name" value="Homeodomain-like_sf"/>
</dbReference>
<evidence type="ECO:0000313" key="8">
    <source>
        <dbReference type="Proteomes" id="UP000077098"/>
    </source>
</evidence>
<dbReference type="PANTHER" id="PTHR30055:SF240">
    <property type="entry name" value="HTH-TYPE TRANSCRIPTIONAL REGULATOR ACRR"/>
    <property type="match status" value="1"/>
</dbReference>
<evidence type="ECO:0000259" key="6">
    <source>
        <dbReference type="PROSITE" id="PS50977"/>
    </source>
</evidence>
<dbReference type="FunFam" id="1.10.10.60:FF:000141">
    <property type="entry name" value="TetR family transcriptional regulator"/>
    <property type="match status" value="1"/>
</dbReference>
<organism evidence="7 8">
    <name type="scientific">Agrobacterium tumefaciens</name>
    <dbReference type="NCBI Taxonomy" id="358"/>
    <lineage>
        <taxon>Bacteria</taxon>
        <taxon>Pseudomonadati</taxon>
        <taxon>Pseudomonadota</taxon>
        <taxon>Alphaproteobacteria</taxon>
        <taxon>Hyphomicrobiales</taxon>
        <taxon>Rhizobiaceae</taxon>
        <taxon>Rhizobium/Agrobacterium group</taxon>
        <taxon>Agrobacterium</taxon>
        <taxon>Agrobacterium tumefaciens complex</taxon>
    </lineage>
</organism>
<dbReference type="PROSITE" id="PS01081">
    <property type="entry name" value="HTH_TETR_1"/>
    <property type="match status" value="1"/>
</dbReference>
<protein>
    <submittedName>
        <fullName evidence="7">TetR family transcriptional regulator</fullName>
    </submittedName>
</protein>
<reference evidence="7 8" key="1">
    <citation type="submission" date="2016-05" db="EMBL/GenBank/DDBJ databases">
        <authorList>
            <person name="Lavstsen T."/>
            <person name="Jespersen J.S."/>
        </authorList>
    </citation>
    <scope>NUCLEOTIDE SEQUENCE [LARGE SCALE GENOMIC DNA]</scope>
    <source>
        <strain evidence="7 8">KCJ1736</strain>
    </source>
</reference>